<protein>
    <submittedName>
        <fullName evidence="2">Uncharacterized protein</fullName>
    </submittedName>
</protein>
<proteinExistence type="predicted"/>
<gene>
    <name evidence="2" type="ORF">OIE46_01125</name>
</gene>
<name>A0AAQ2YPJ0_MYCSY</name>
<organism evidence="2 3">
    <name type="scientific">Mycoplasmopsis synoviae</name>
    <name type="common">Mycoplasma synoviae</name>
    <dbReference type="NCBI Taxonomy" id="2109"/>
    <lineage>
        <taxon>Bacteria</taxon>
        <taxon>Bacillati</taxon>
        <taxon>Mycoplasmatota</taxon>
        <taxon>Mycoplasmoidales</taxon>
        <taxon>Metamycoplasmataceae</taxon>
        <taxon>Mycoplasmopsis</taxon>
    </lineage>
</organism>
<sequence>MKNKKLKLILVSSASVLALAAVTTATAINLKNTNYADAYKGPSTKSDNVKIAEARLNLEQRDPKQGFVCNCTILLSQHYGWQHTKNQEQLIKSVLDKAILGETLSRTEQELLDSLAKDWKTT</sequence>
<evidence type="ECO:0000256" key="1">
    <source>
        <dbReference type="SAM" id="SignalP"/>
    </source>
</evidence>
<feature type="chain" id="PRO_5042927485" evidence="1">
    <location>
        <begin position="21"/>
        <end position="122"/>
    </location>
</feature>
<dbReference type="RefSeq" id="WP_109537022.1">
    <property type="nucleotide sequence ID" value="NZ_CP012624.1"/>
</dbReference>
<feature type="signal peptide" evidence="1">
    <location>
        <begin position="1"/>
        <end position="20"/>
    </location>
</feature>
<dbReference type="AlphaFoldDB" id="A0AAQ2YPJ0"/>
<dbReference type="EMBL" id="CP107525">
    <property type="protein sequence ID" value="UZW64673.1"/>
    <property type="molecule type" value="Genomic_DNA"/>
</dbReference>
<accession>A0AAQ2YPJ0</accession>
<keyword evidence="1" id="KW-0732">Signal</keyword>
<reference evidence="2" key="2">
    <citation type="submission" date="2022-11" db="EMBL/GenBank/DDBJ databases">
        <title>complete genomes of mycoplasma synoviae ZX313 strain and SD2 strain.</title>
        <authorList>
            <person name="Zhong Q."/>
        </authorList>
    </citation>
    <scope>NUCLEOTIDE SEQUENCE</scope>
    <source>
        <strain evidence="2">SD2</strain>
    </source>
</reference>
<evidence type="ECO:0000313" key="3">
    <source>
        <dbReference type="Proteomes" id="UP001164481"/>
    </source>
</evidence>
<reference evidence="2" key="1">
    <citation type="submission" date="2022-10" db="EMBL/GenBank/DDBJ databases">
        <authorList>
            <person name="Wei X."/>
        </authorList>
    </citation>
    <scope>NUCLEOTIDE SEQUENCE</scope>
    <source>
        <strain evidence="2">SD2</strain>
    </source>
</reference>
<evidence type="ECO:0000313" key="2">
    <source>
        <dbReference type="EMBL" id="UZW64673.1"/>
    </source>
</evidence>
<dbReference type="Proteomes" id="UP001164481">
    <property type="component" value="Chromosome"/>
</dbReference>